<dbReference type="GO" id="GO:0016094">
    <property type="term" value="P:polyprenol biosynthetic process"/>
    <property type="evidence" value="ECO:0007669"/>
    <property type="project" value="TreeGrafter"/>
</dbReference>
<dbReference type="GO" id="GO:0008834">
    <property type="term" value="F:ditrans,polycis-undecaprenyl-diphosphate synthase [(2E,6E)-farnesyl-diphosphate specific] activity"/>
    <property type="evidence" value="ECO:0007669"/>
    <property type="project" value="UniProtKB-UniRule"/>
</dbReference>
<organism evidence="3 4">
    <name type="scientific">Endozoicomonas numazuensis</name>
    <dbReference type="NCBI Taxonomy" id="1137799"/>
    <lineage>
        <taxon>Bacteria</taxon>
        <taxon>Pseudomonadati</taxon>
        <taxon>Pseudomonadota</taxon>
        <taxon>Gammaproteobacteria</taxon>
        <taxon>Oceanospirillales</taxon>
        <taxon>Endozoicomonadaceae</taxon>
        <taxon>Endozoicomonas</taxon>
    </lineage>
</organism>
<dbReference type="PANTHER" id="PTHR10291:SF0">
    <property type="entry name" value="DEHYDRODOLICHYL DIPHOSPHATE SYNTHASE 2"/>
    <property type="match status" value="1"/>
</dbReference>
<dbReference type="GO" id="GO:0000287">
    <property type="term" value="F:magnesium ion binding"/>
    <property type="evidence" value="ECO:0007669"/>
    <property type="project" value="UniProtKB-UniRule"/>
</dbReference>
<feature type="binding site" evidence="2">
    <location>
        <position position="27"/>
    </location>
    <ligand>
        <name>Mg(2+)</name>
        <dbReference type="ChEBI" id="CHEBI:18420"/>
    </ligand>
</feature>
<feature type="binding site" evidence="2">
    <location>
        <position position="78"/>
    </location>
    <ligand>
        <name>substrate</name>
    </ligand>
</feature>
<dbReference type="PROSITE" id="PS01066">
    <property type="entry name" value="UPP_SYNTHASE"/>
    <property type="match status" value="1"/>
</dbReference>
<dbReference type="NCBIfam" id="NF011405">
    <property type="entry name" value="PRK14830.1"/>
    <property type="match status" value="1"/>
</dbReference>
<reference evidence="3 4" key="1">
    <citation type="submission" date="2014-06" db="EMBL/GenBank/DDBJ databases">
        <title>Whole Genome Sequences of Three Symbiotic Endozoicomonas Bacteria.</title>
        <authorList>
            <person name="Neave M.J."/>
            <person name="Apprill A."/>
            <person name="Voolstra C.R."/>
        </authorList>
    </citation>
    <scope>NUCLEOTIDE SEQUENCE [LARGE SCALE GENOMIC DNA]</scope>
    <source>
        <strain evidence="3 4">DSM 25634</strain>
    </source>
</reference>
<name>A0A081NH87_9GAMM</name>
<feature type="binding site" evidence="2">
    <location>
        <begin position="72"/>
        <end position="74"/>
    </location>
    <ligand>
        <name>substrate</name>
    </ligand>
</feature>
<feature type="binding site" evidence="2">
    <location>
        <position position="32"/>
    </location>
    <ligand>
        <name>substrate</name>
    </ligand>
</feature>
<keyword evidence="2" id="KW-0133">Cell shape</keyword>
<dbReference type="GO" id="GO:0009252">
    <property type="term" value="P:peptidoglycan biosynthetic process"/>
    <property type="evidence" value="ECO:0007669"/>
    <property type="project" value="UniProtKB-UniRule"/>
</dbReference>
<feature type="binding site" evidence="2">
    <location>
        <position position="44"/>
    </location>
    <ligand>
        <name>substrate</name>
    </ligand>
</feature>
<comment type="function">
    <text evidence="2">Catalyzes the sequential condensation of isopentenyl diphosphate (IPP) with (2E,6E)-farnesyl diphosphate (E,E-FPP) to yield (2Z,6Z,10Z,14Z,18Z,22Z,26Z,30Z,34E,38E)-undecaprenyl diphosphate (di-trans,octa-cis-UPP). UPP is the precursor of glycosyl carrier lipid in the biosynthesis of bacterial cell wall polysaccharide components such as peptidoglycan and lipopolysaccharide.</text>
</comment>
<protein>
    <recommendedName>
        <fullName evidence="2">Ditrans,polycis-undecaprenyl-diphosphate synthase ((2E,6E)-farnesyl-diphosphate specific)</fullName>
        <ecNumber evidence="2">2.5.1.31</ecNumber>
    </recommendedName>
    <alternativeName>
        <fullName evidence="2">Ditrans,polycis-undecaprenylcistransferase</fullName>
    </alternativeName>
    <alternativeName>
        <fullName evidence="2">Undecaprenyl diphosphate synthase</fullName>
        <shortName evidence="2">UDS</shortName>
    </alternativeName>
    <alternativeName>
        <fullName evidence="2">Undecaprenyl pyrophosphate synthase</fullName>
        <shortName evidence="2">UPP synthase</shortName>
    </alternativeName>
</protein>
<comment type="subunit">
    <text evidence="2">Homodimer.</text>
</comment>
<dbReference type="eggNOG" id="COG0020">
    <property type="taxonomic scope" value="Bacteria"/>
</dbReference>
<dbReference type="Proteomes" id="UP000028073">
    <property type="component" value="Unassembled WGS sequence"/>
</dbReference>
<evidence type="ECO:0000313" key="4">
    <source>
        <dbReference type="Proteomes" id="UP000028073"/>
    </source>
</evidence>
<feature type="binding site" evidence="2">
    <location>
        <position position="214"/>
    </location>
    <ligand>
        <name>Mg(2+)</name>
        <dbReference type="ChEBI" id="CHEBI:18420"/>
    </ligand>
</feature>
<dbReference type="NCBIfam" id="TIGR00055">
    <property type="entry name" value="uppS"/>
    <property type="match status" value="1"/>
</dbReference>
<gene>
    <name evidence="2" type="primary">uppS</name>
    <name evidence="3" type="ORF">GZ78_09080</name>
</gene>
<keyword evidence="2" id="KW-0460">Magnesium</keyword>
<dbReference type="HAMAP" id="MF_01139">
    <property type="entry name" value="ISPT"/>
    <property type="match status" value="1"/>
</dbReference>
<comment type="catalytic activity">
    <reaction evidence="2">
        <text>8 isopentenyl diphosphate + (2E,6E)-farnesyl diphosphate = di-trans,octa-cis-undecaprenyl diphosphate + 8 diphosphate</text>
        <dbReference type="Rhea" id="RHEA:27551"/>
        <dbReference type="ChEBI" id="CHEBI:33019"/>
        <dbReference type="ChEBI" id="CHEBI:58405"/>
        <dbReference type="ChEBI" id="CHEBI:128769"/>
        <dbReference type="ChEBI" id="CHEBI:175763"/>
        <dbReference type="EC" id="2.5.1.31"/>
    </reaction>
</comment>
<accession>A0A081NH87</accession>
<dbReference type="RefSeq" id="WP_034836152.1">
    <property type="nucleotide sequence ID" value="NZ_JOKH01000002.1"/>
</dbReference>
<keyword evidence="4" id="KW-1185">Reference proteome</keyword>
<feature type="active site" description="Proton acceptor" evidence="2">
    <location>
        <position position="75"/>
    </location>
</feature>
<dbReference type="EMBL" id="JOKH01000002">
    <property type="protein sequence ID" value="KEQ17810.1"/>
    <property type="molecule type" value="Genomic_DNA"/>
</dbReference>
<dbReference type="STRING" id="1137799.GZ78_09080"/>
<evidence type="ECO:0000256" key="1">
    <source>
        <dbReference type="ARBA" id="ARBA00022679"/>
    </source>
</evidence>
<comment type="caution">
    <text evidence="2">Lacks conserved residue(s) required for the propagation of feature annotation.</text>
</comment>
<dbReference type="SUPFAM" id="SSF64005">
    <property type="entry name" value="Undecaprenyl diphosphate synthase"/>
    <property type="match status" value="1"/>
</dbReference>
<comment type="similarity">
    <text evidence="2">Belongs to the UPP synthase family.</text>
</comment>
<dbReference type="InterPro" id="IPR001441">
    <property type="entry name" value="UPP_synth-like"/>
</dbReference>
<dbReference type="FunFam" id="3.40.1180.10:FF:000001">
    <property type="entry name" value="(2E,6E)-farnesyl-diphosphate-specific ditrans,polycis-undecaprenyl-diphosphate synthase"/>
    <property type="match status" value="1"/>
</dbReference>
<dbReference type="GO" id="GO:0008360">
    <property type="term" value="P:regulation of cell shape"/>
    <property type="evidence" value="ECO:0007669"/>
    <property type="project" value="UniProtKB-KW"/>
</dbReference>
<dbReference type="OrthoDB" id="4191603at2"/>
<keyword evidence="2" id="KW-0961">Cell wall biogenesis/degradation</keyword>
<dbReference type="GO" id="GO:0005829">
    <property type="term" value="C:cytosol"/>
    <property type="evidence" value="ECO:0007669"/>
    <property type="project" value="TreeGrafter"/>
</dbReference>
<dbReference type="EC" id="2.5.1.31" evidence="2"/>
<dbReference type="Gene3D" id="3.40.1180.10">
    <property type="entry name" value="Decaprenyl diphosphate synthase-like"/>
    <property type="match status" value="1"/>
</dbReference>
<feature type="binding site" evidence="2">
    <location>
        <begin position="28"/>
        <end position="31"/>
    </location>
    <ligand>
        <name>substrate</name>
    </ligand>
</feature>
<feature type="binding site" evidence="2">
    <location>
        <position position="76"/>
    </location>
    <ligand>
        <name>substrate</name>
    </ligand>
</feature>
<feature type="binding site" evidence="2">
    <location>
        <begin position="201"/>
        <end position="203"/>
    </location>
    <ligand>
        <name>substrate</name>
    </ligand>
</feature>
<dbReference type="InterPro" id="IPR036424">
    <property type="entry name" value="UPP_synth-like_sf"/>
</dbReference>
<dbReference type="GO" id="GO:0071555">
    <property type="term" value="P:cell wall organization"/>
    <property type="evidence" value="ECO:0007669"/>
    <property type="project" value="UniProtKB-KW"/>
</dbReference>
<dbReference type="AlphaFoldDB" id="A0A081NH87"/>
<proteinExistence type="inferred from homology"/>
<feature type="active site" evidence="2">
    <location>
        <position position="27"/>
    </location>
</feature>
<dbReference type="Pfam" id="PF01255">
    <property type="entry name" value="Prenyltransf"/>
    <property type="match status" value="1"/>
</dbReference>
<sequence>MKSQEENGSLEGIPVKKLPRHVAIILDGNNRWAKRRLLPSLAGHRAGVKAVREVVEACGEVGVEVLTLFAFSSENWNRPKSEVDGLMELFLRTLRRETRKLKKNNIRLRIIGDVSRFSPTIQEHIAEAEALTADEAKVTLVIAANYGGMWDIAQSARKVAKMVEQGEISADQVNESLIGQNLTTAGLPEPDLLIRTSGEQRISNFLLWQCAYSEFYFTKTLWPDFDRKEFECALLAYVNRQRRFGKTSEQLEAEATC</sequence>
<comment type="cofactor">
    <cofactor evidence="2">
        <name>Mg(2+)</name>
        <dbReference type="ChEBI" id="CHEBI:18420"/>
    </cofactor>
    <text evidence="2">Binds 2 magnesium ions per subunit.</text>
</comment>
<evidence type="ECO:0000313" key="3">
    <source>
        <dbReference type="EMBL" id="KEQ17810.1"/>
    </source>
</evidence>
<comment type="caution">
    <text evidence="3">The sequence shown here is derived from an EMBL/GenBank/DDBJ whole genome shotgun (WGS) entry which is preliminary data.</text>
</comment>
<feature type="binding site" evidence="2">
    <location>
        <position position="195"/>
    </location>
    <ligand>
        <name>substrate</name>
    </ligand>
</feature>
<keyword evidence="2" id="KW-0573">Peptidoglycan synthesis</keyword>
<keyword evidence="2" id="KW-0479">Metal-binding</keyword>
<keyword evidence="1 2" id="KW-0808">Transferase</keyword>
<dbReference type="PANTHER" id="PTHR10291">
    <property type="entry name" value="DEHYDRODOLICHYL DIPHOSPHATE SYNTHASE FAMILY MEMBER"/>
    <property type="match status" value="1"/>
</dbReference>
<evidence type="ECO:0000256" key="2">
    <source>
        <dbReference type="HAMAP-Rule" id="MF_01139"/>
    </source>
</evidence>
<dbReference type="CDD" id="cd00475">
    <property type="entry name" value="Cis_IPPS"/>
    <property type="match status" value="1"/>
</dbReference>
<dbReference type="InterPro" id="IPR018520">
    <property type="entry name" value="UPP_synth-like_CS"/>
</dbReference>